<dbReference type="Pfam" id="PF00501">
    <property type="entry name" value="AMP-binding"/>
    <property type="match status" value="1"/>
</dbReference>
<reference evidence="3 4" key="1">
    <citation type="submission" date="2018-04" db="EMBL/GenBank/DDBJ databases">
        <title>Genomic Encyclopedia of Type Strains, Phase IV (KMG-IV): sequencing the most valuable type-strain genomes for metagenomic binning, comparative biology and taxonomic classification.</title>
        <authorList>
            <person name="Goeker M."/>
        </authorList>
    </citation>
    <scope>NUCLEOTIDE SEQUENCE [LARGE SCALE GENOMIC DNA]</scope>
    <source>
        <strain evidence="3 4">DSM 14823</strain>
    </source>
</reference>
<dbReference type="GO" id="GO:0016746">
    <property type="term" value="F:acyltransferase activity"/>
    <property type="evidence" value="ECO:0007669"/>
    <property type="project" value="UniProtKB-KW"/>
</dbReference>
<organism evidence="3 4">
    <name type="scientific">Victivallis vadensis</name>
    <dbReference type="NCBI Taxonomy" id="172901"/>
    <lineage>
        <taxon>Bacteria</taxon>
        <taxon>Pseudomonadati</taxon>
        <taxon>Lentisphaerota</taxon>
        <taxon>Lentisphaeria</taxon>
        <taxon>Victivallales</taxon>
        <taxon>Victivallaceae</taxon>
        <taxon>Victivallis</taxon>
    </lineage>
</organism>
<dbReference type="Gene3D" id="3.30.300.30">
    <property type="match status" value="1"/>
</dbReference>
<evidence type="ECO:0000313" key="4">
    <source>
        <dbReference type="Proteomes" id="UP000245959"/>
    </source>
</evidence>
<feature type="transmembrane region" description="Helical" evidence="1">
    <location>
        <begin position="6"/>
        <end position="24"/>
    </location>
</feature>
<feature type="domain" description="Phospholipid/glycerol acyltransferase" evidence="2">
    <location>
        <begin position="58"/>
        <end position="174"/>
    </location>
</feature>
<dbReference type="GeneID" id="78296468"/>
<dbReference type="PANTHER" id="PTHR43767">
    <property type="entry name" value="LONG-CHAIN-FATTY-ACID--COA LIGASE"/>
    <property type="match status" value="1"/>
</dbReference>
<protein>
    <submittedName>
        <fullName evidence="3">1-acyl-sn-glycerol-3-phosphate acyltransferase</fullName>
    </submittedName>
</protein>
<dbReference type="InterPro" id="IPR045851">
    <property type="entry name" value="AMP-bd_C_sf"/>
</dbReference>
<dbReference type="InterPro" id="IPR042099">
    <property type="entry name" value="ANL_N_sf"/>
</dbReference>
<comment type="caution">
    <text evidence="3">The sequence shown here is derived from an EMBL/GenBank/DDBJ whole genome shotgun (WGS) entry which is preliminary data.</text>
</comment>
<dbReference type="InterPro" id="IPR000873">
    <property type="entry name" value="AMP-dep_synth/lig_dom"/>
</dbReference>
<dbReference type="SMART" id="SM00563">
    <property type="entry name" value="PlsC"/>
    <property type="match status" value="1"/>
</dbReference>
<keyword evidence="1" id="KW-1133">Transmembrane helix</keyword>
<accession>A0A2U1ANX8</accession>
<dbReference type="PANTHER" id="PTHR43767:SF10">
    <property type="entry name" value="SURFACTIN SYNTHASE SUBUNIT 1"/>
    <property type="match status" value="1"/>
</dbReference>
<keyword evidence="1" id="KW-0472">Membrane</keyword>
<keyword evidence="3" id="KW-0808">Transferase</keyword>
<dbReference type="Proteomes" id="UP000245959">
    <property type="component" value="Unassembled WGS sequence"/>
</dbReference>
<dbReference type="PROSITE" id="PS00455">
    <property type="entry name" value="AMP_BINDING"/>
    <property type="match status" value="1"/>
</dbReference>
<keyword evidence="1" id="KW-0812">Transmembrane</keyword>
<keyword evidence="4" id="KW-1185">Reference proteome</keyword>
<dbReference type="EMBL" id="QEKH01000028">
    <property type="protein sequence ID" value="PVY38130.1"/>
    <property type="molecule type" value="Genomic_DNA"/>
</dbReference>
<proteinExistence type="predicted"/>
<dbReference type="InterPro" id="IPR050237">
    <property type="entry name" value="ATP-dep_AMP-bd_enzyme"/>
</dbReference>
<name>A0A2U1ANX8_9BACT</name>
<keyword evidence="3" id="KW-0012">Acyltransferase</keyword>
<dbReference type="Pfam" id="PF01553">
    <property type="entry name" value="Acyltransferase"/>
    <property type="match status" value="1"/>
</dbReference>
<dbReference type="RefSeq" id="WP_116885186.1">
    <property type="nucleotide sequence ID" value="NZ_CABMMC010000225.1"/>
</dbReference>
<evidence type="ECO:0000259" key="2">
    <source>
        <dbReference type="SMART" id="SM00563"/>
    </source>
</evidence>
<dbReference type="SUPFAM" id="SSF56801">
    <property type="entry name" value="Acetyl-CoA synthetase-like"/>
    <property type="match status" value="1"/>
</dbReference>
<dbReference type="InterPro" id="IPR002123">
    <property type="entry name" value="Plipid/glycerol_acylTrfase"/>
</dbReference>
<dbReference type="InterPro" id="IPR020845">
    <property type="entry name" value="AMP-binding_CS"/>
</dbReference>
<gene>
    <name evidence="3" type="ORF">C8D82_12830</name>
</gene>
<evidence type="ECO:0000256" key="1">
    <source>
        <dbReference type="SAM" id="Phobius"/>
    </source>
</evidence>
<evidence type="ECO:0000313" key="3">
    <source>
        <dbReference type="EMBL" id="PVY38130.1"/>
    </source>
</evidence>
<dbReference type="OrthoDB" id="9757771at2"/>
<sequence length="754" mass="83664">MHWDSILAAVLSLAVVIGLLIFFLKPHWTLKIIVWLLRHTVVNLRVIGGANIPESGPVLIVSNHVSLIDLLLIQSISPRPVRFMIQQEVLEFVPTRFIFWYLGVIKVPNLRRPKAMQRFFERSRAELRKGGVLCLFPEGGISGNGGLMRFKSGVAPLLPAGVQVSVIPVRIGMLWGRLFTIFRGKLKYQKPRTLPVQFNLNIGDPVSPELSAFQLRQRISELGAEAEMGPQPNEVPIHTAFALRAKRHPFAVTYYDADGARVTNFEMLVRAAILSKKIRALDIGESGYVGVLMPNCTVLASLMLGVMYSDRTPAVINFSAGADVALEAARRAGISVILTSRKFLAKLGWEAAPEMVFLEDVAKSVTKREKKRAALRILLLPRRMLVRRLAPLSGFNVQRQAVLLFSSGSTGRPKAVMLTHRNINCDLWAFWRVIVWSKADRIVGNLPLFHAYGFTVEFAFPAMSGTPTVYVVNPLDSAGVVKAIEEFNITILTATPTFLQNYIRKAKPEQLRPLRLVITGAEKLRPELAAKFRALTGLEIIEGYGCTELSPIVTINLCNSIFQLGRHADHPGSIGTPLPGIHVRVVDPDTGFELGPDQPGRMQVKSGIVMKGYLNDPEQTRNVLRDGYYDTGDIARIDQDGYVYITGRASRFSKIGGEMVPHELVEQAIAKIRGREEREVAVTGRGDAKRGERLVVFYTPDDLDPAAIVEALRGEKMPNLWIPKAEDFVKIDHLPLLGSGKLDLKKLRQLADGL</sequence>
<dbReference type="Gene3D" id="3.40.50.12780">
    <property type="entry name" value="N-terminal domain of ligase-like"/>
    <property type="match status" value="1"/>
</dbReference>
<dbReference type="SUPFAM" id="SSF69593">
    <property type="entry name" value="Glycerol-3-phosphate (1)-acyltransferase"/>
    <property type="match status" value="1"/>
</dbReference>
<dbReference type="CDD" id="cd07989">
    <property type="entry name" value="LPLAT_AGPAT-like"/>
    <property type="match status" value="1"/>
</dbReference>
<dbReference type="AlphaFoldDB" id="A0A2U1ANX8"/>